<dbReference type="EC" id="2.7.11.17" evidence="1"/>
<keyword evidence="2" id="KW-1185">Reference proteome</keyword>
<reference evidence="1" key="1">
    <citation type="submission" date="2022-04" db="EMBL/GenBank/DDBJ databases">
        <title>Genome of the entomopathogenic fungus Entomophthora muscae.</title>
        <authorList>
            <person name="Elya C."/>
            <person name="Lovett B.R."/>
            <person name="Lee E."/>
            <person name="Macias A.M."/>
            <person name="Hajek A.E."/>
            <person name="De Bivort B.L."/>
            <person name="Kasson M.T."/>
            <person name="De Fine Licht H.H."/>
            <person name="Stajich J.E."/>
        </authorList>
    </citation>
    <scope>NUCLEOTIDE SEQUENCE</scope>
    <source>
        <strain evidence="1">Berkeley</strain>
    </source>
</reference>
<comment type="caution">
    <text evidence="1">The sequence shown here is derived from an EMBL/GenBank/DDBJ whole genome shotgun (WGS) entry which is preliminary data.</text>
</comment>
<organism evidence="1 2">
    <name type="scientific">Entomophthora muscae</name>
    <dbReference type="NCBI Taxonomy" id="34485"/>
    <lineage>
        <taxon>Eukaryota</taxon>
        <taxon>Fungi</taxon>
        <taxon>Fungi incertae sedis</taxon>
        <taxon>Zoopagomycota</taxon>
        <taxon>Entomophthoromycotina</taxon>
        <taxon>Entomophthoromycetes</taxon>
        <taxon>Entomophthorales</taxon>
        <taxon>Entomophthoraceae</taxon>
        <taxon>Entomophthora</taxon>
    </lineage>
</organism>
<protein>
    <submittedName>
        <fullName evidence="1">Calmodulin-dependent protein kinase cmk2</fullName>
        <ecNumber evidence="1">2.7.11.17</ecNumber>
    </submittedName>
</protein>
<accession>A0ACC2T098</accession>
<evidence type="ECO:0000313" key="2">
    <source>
        <dbReference type="Proteomes" id="UP001165960"/>
    </source>
</evidence>
<name>A0ACC2T098_9FUNG</name>
<keyword evidence="1" id="KW-0808">Transferase</keyword>
<keyword evidence="1" id="KW-0418">Kinase</keyword>
<dbReference type="EMBL" id="QTSX02003809">
    <property type="protein sequence ID" value="KAJ9068000.1"/>
    <property type="molecule type" value="Genomic_DNA"/>
</dbReference>
<evidence type="ECO:0000313" key="1">
    <source>
        <dbReference type="EMBL" id="KAJ9068000.1"/>
    </source>
</evidence>
<proteinExistence type="predicted"/>
<dbReference type="Proteomes" id="UP001165960">
    <property type="component" value="Unassembled WGS sequence"/>
</dbReference>
<gene>
    <name evidence="1" type="primary">CMK2_2</name>
    <name evidence="1" type="ORF">DSO57_1033217</name>
</gene>
<sequence length="234" mass="26873">MNEVIEKFQHLLAPQPLSYEKKKDYKMGYVIGQGSFGIVRHAIHRESKQEVAVKVILKKSIESRMELVFRELEANKLLKHKGVVPFREWFESKDKFYLVFGLCQGGELFERLARRGKFSERDAIPLIFQLVEAVAYLHECGVVHRDIKPENLLFETEAEDSRLMLTDFGISNVLEKEEDLLSTVCGSRGYVAPEVILRQKYGKPVDMWAIGIIAFLLLSGTNPFRKFGKCSRAC</sequence>